<gene>
    <name evidence="2" type="ORF">RHSIM_Rhsim07G0168800</name>
</gene>
<dbReference type="AlphaFoldDB" id="A0A834GPD5"/>
<protein>
    <recommendedName>
        <fullName evidence="4">Late embryogenesis abundant protein LEA-2 subgroup domain-containing protein</fullName>
    </recommendedName>
</protein>
<comment type="caution">
    <text evidence="2">The sequence shown here is derived from an EMBL/GenBank/DDBJ whole genome shotgun (WGS) entry which is preliminary data.</text>
</comment>
<evidence type="ECO:0000313" key="3">
    <source>
        <dbReference type="Proteomes" id="UP000626092"/>
    </source>
</evidence>
<keyword evidence="1" id="KW-0472">Membrane</keyword>
<evidence type="ECO:0008006" key="4">
    <source>
        <dbReference type="Google" id="ProtNLM"/>
    </source>
</evidence>
<reference evidence="2" key="1">
    <citation type="submission" date="2019-11" db="EMBL/GenBank/DDBJ databases">
        <authorList>
            <person name="Liu Y."/>
            <person name="Hou J."/>
            <person name="Li T.-Q."/>
            <person name="Guan C.-H."/>
            <person name="Wu X."/>
            <person name="Wu H.-Z."/>
            <person name="Ling F."/>
            <person name="Zhang R."/>
            <person name="Shi X.-G."/>
            <person name="Ren J.-P."/>
            <person name="Chen E.-F."/>
            <person name="Sun J.-M."/>
        </authorList>
    </citation>
    <scope>NUCLEOTIDE SEQUENCE</scope>
    <source>
        <strain evidence="2">Adult_tree_wgs_1</strain>
        <tissue evidence="2">Leaves</tissue>
    </source>
</reference>
<name>A0A834GPD5_RHOSS</name>
<evidence type="ECO:0000313" key="2">
    <source>
        <dbReference type="EMBL" id="KAF7137950.1"/>
    </source>
</evidence>
<dbReference type="Proteomes" id="UP000626092">
    <property type="component" value="Unassembled WGS sequence"/>
</dbReference>
<dbReference type="EMBL" id="WJXA01000007">
    <property type="protein sequence ID" value="KAF7137950.1"/>
    <property type="molecule type" value="Genomic_DNA"/>
</dbReference>
<keyword evidence="1" id="KW-0812">Transmembrane</keyword>
<organism evidence="2 3">
    <name type="scientific">Rhododendron simsii</name>
    <name type="common">Sims's rhododendron</name>
    <dbReference type="NCBI Taxonomy" id="118357"/>
    <lineage>
        <taxon>Eukaryota</taxon>
        <taxon>Viridiplantae</taxon>
        <taxon>Streptophyta</taxon>
        <taxon>Embryophyta</taxon>
        <taxon>Tracheophyta</taxon>
        <taxon>Spermatophyta</taxon>
        <taxon>Magnoliopsida</taxon>
        <taxon>eudicotyledons</taxon>
        <taxon>Gunneridae</taxon>
        <taxon>Pentapetalae</taxon>
        <taxon>asterids</taxon>
        <taxon>Ericales</taxon>
        <taxon>Ericaceae</taxon>
        <taxon>Ericoideae</taxon>
        <taxon>Rhodoreae</taxon>
        <taxon>Rhododendron</taxon>
    </lineage>
</organism>
<dbReference type="OrthoDB" id="1777438at2759"/>
<keyword evidence="3" id="KW-1185">Reference proteome</keyword>
<proteinExistence type="predicted"/>
<feature type="transmembrane region" description="Helical" evidence="1">
    <location>
        <begin position="45"/>
        <end position="66"/>
    </location>
</feature>
<accession>A0A834GPD5</accession>
<sequence length="249" mass="27795">MHPKPKLVSSFSAYIALETTGGQTSLPPSPLPARRNSINEENNNVQGVVIGLLVVSVLLTTVVCLVRVSIDLIEIAEIEPAANPQFKVNSALFSLTLSNNINLSSSRVIEGEITFNVTKPLNTTVVFYDHIVVSLFHAEKPLSIAITEPFFQNESNHTMVKAIFPSMNAPRDPKGMPNSSLSSSFEYLSFDVNAKGRLWPNIKRREDFIEYSRQMYVWCPNLKVRILMKTGVGMMEGEPAECKVENFYR</sequence>
<evidence type="ECO:0000256" key="1">
    <source>
        <dbReference type="SAM" id="Phobius"/>
    </source>
</evidence>
<keyword evidence="1" id="KW-1133">Transmembrane helix</keyword>